<sequence length="610" mass="68836">MALRDNAWLHQSTLPEKCHLKTIAESFFNHVHPLRNLGFIHKPSFIKAIDQNKTVIEYGEAVVYLVCALGARYMPVPNPRGNLSMSDVPGIQWGRRARQLVRCLTCNPSTRNLMAMVLYSEYGLRIGDNAFVYMLVGSCTRMSRLLRLDTEDSQRELNPLSPQGLTKRESIRRLIWSCYVLDSFVGAGVDGNLSWVADVPPLPLACSEKDFLHQEKSSPVYAEVDKWVQTLSPTSLGGNICRVIYFRTQDASQVAACDESSTFLRLLSRLAVWYDQLPDFLAFNDINLYIHKEQHTLGPYFFLHLAYHACVFDLTRVTLPGYSFPLSTAFFHVPEDFTLKYRHEAWYHACCVSKLLETGLECGTETLDDHFTSTAAFESTKIQVIYLTTMANGSSRLYNEGIANINTNLRVLTVTHPYPDMPNLSALVPFLHRFGFSDIATYWQPFQNTVLLAPSQSVEDNSEVVGPMETAFLNQIATFRLARREITDEERRTGTCTPWSFSSAPPSPRPERSRLAQTLGPPSQPFDESGLHMLALAGQSQSEAVTSQLLPIMMPEPASTADATQGLSLDQEQYFRMAEEISDYMTWDIALASQFDFPMEDFFSTPGHMQ</sequence>
<dbReference type="AlphaFoldDB" id="A0A428TVV3"/>
<dbReference type="InterPro" id="IPR007219">
    <property type="entry name" value="XnlR_reg_dom"/>
</dbReference>
<evidence type="ECO:0000256" key="5">
    <source>
        <dbReference type="ARBA" id="ARBA00023242"/>
    </source>
</evidence>
<dbReference type="EMBL" id="NIZV01000129">
    <property type="protein sequence ID" value="RSM06156.1"/>
    <property type="molecule type" value="Genomic_DNA"/>
</dbReference>
<keyword evidence="2" id="KW-0479">Metal-binding</keyword>
<comment type="subcellular location">
    <subcellularLocation>
        <location evidence="1">Nucleus</location>
    </subcellularLocation>
</comment>
<keyword evidence="4" id="KW-0804">Transcription</keyword>
<proteinExistence type="predicted"/>
<dbReference type="GO" id="GO:0008270">
    <property type="term" value="F:zinc ion binding"/>
    <property type="evidence" value="ECO:0007669"/>
    <property type="project" value="InterPro"/>
</dbReference>
<evidence type="ECO:0000256" key="6">
    <source>
        <dbReference type="SAM" id="MobiDB-lite"/>
    </source>
</evidence>
<dbReference type="SMART" id="SM00906">
    <property type="entry name" value="Fungal_trans"/>
    <property type="match status" value="1"/>
</dbReference>
<accession>A0A428TVV3</accession>
<keyword evidence="9" id="KW-1185">Reference proteome</keyword>
<dbReference type="CDD" id="cd12148">
    <property type="entry name" value="fungal_TF_MHR"/>
    <property type="match status" value="1"/>
</dbReference>
<dbReference type="GO" id="GO:0000981">
    <property type="term" value="F:DNA-binding transcription factor activity, RNA polymerase II-specific"/>
    <property type="evidence" value="ECO:0007669"/>
    <property type="project" value="InterPro"/>
</dbReference>
<name>A0A428TVV3_9HYPO</name>
<dbReference type="InterPro" id="IPR050815">
    <property type="entry name" value="TF_fung"/>
</dbReference>
<dbReference type="GO" id="GO:0003677">
    <property type="term" value="F:DNA binding"/>
    <property type="evidence" value="ECO:0007669"/>
    <property type="project" value="InterPro"/>
</dbReference>
<gene>
    <name evidence="8" type="ORF">CDV31_009253</name>
</gene>
<feature type="region of interest" description="Disordered" evidence="6">
    <location>
        <begin position="492"/>
        <end position="524"/>
    </location>
</feature>
<comment type="caution">
    <text evidence="8">The sequence shown here is derived from an EMBL/GenBank/DDBJ whole genome shotgun (WGS) entry which is preliminary data.</text>
</comment>
<evidence type="ECO:0000313" key="8">
    <source>
        <dbReference type="EMBL" id="RSM06156.1"/>
    </source>
</evidence>
<dbReference type="GO" id="GO:0005634">
    <property type="term" value="C:nucleus"/>
    <property type="evidence" value="ECO:0007669"/>
    <property type="project" value="UniProtKB-SubCell"/>
</dbReference>
<evidence type="ECO:0000313" key="9">
    <source>
        <dbReference type="Proteomes" id="UP000288429"/>
    </source>
</evidence>
<evidence type="ECO:0000256" key="4">
    <source>
        <dbReference type="ARBA" id="ARBA00023163"/>
    </source>
</evidence>
<dbReference type="Pfam" id="PF04082">
    <property type="entry name" value="Fungal_trans"/>
    <property type="match status" value="1"/>
</dbReference>
<evidence type="ECO:0000256" key="3">
    <source>
        <dbReference type="ARBA" id="ARBA00023015"/>
    </source>
</evidence>
<dbReference type="PANTHER" id="PTHR47338">
    <property type="entry name" value="ZN(II)2CYS6 TRANSCRIPTION FACTOR (EUROFUNG)-RELATED"/>
    <property type="match status" value="1"/>
</dbReference>
<evidence type="ECO:0000259" key="7">
    <source>
        <dbReference type="SMART" id="SM00906"/>
    </source>
</evidence>
<evidence type="ECO:0000256" key="1">
    <source>
        <dbReference type="ARBA" id="ARBA00004123"/>
    </source>
</evidence>
<dbReference type="PANTHER" id="PTHR47338:SF7">
    <property type="entry name" value="ZN(II)2CYS6 TRANSCRIPTION FACTOR (EUROFUNG)"/>
    <property type="match status" value="1"/>
</dbReference>
<dbReference type="Proteomes" id="UP000288429">
    <property type="component" value="Unassembled WGS sequence"/>
</dbReference>
<protein>
    <recommendedName>
        <fullName evidence="7">Xylanolytic transcriptional activator regulatory domain-containing protein</fullName>
    </recommendedName>
</protein>
<evidence type="ECO:0000256" key="2">
    <source>
        <dbReference type="ARBA" id="ARBA00022723"/>
    </source>
</evidence>
<organism evidence="8 9">
    <name type="scientific">Fusarium ambrosium</name>
    <dbReference type="NCBI Taxonomy" id="131363"/>
    <lineage>
        <taxon>Eukaryota</taxon>
        <taxon>Fungi</taxon>
        <taxon>Dikarya</taxon>
        <taxon>Ascomycota</taxon>
        <taxon>Pezizomycotina</taxon>
        <taxon>Sordariomycetes</taxon>
        <taxon>Hypocreomycetidae</taxon>
        <taxon>Hypocreales</taxon>
        <taxon>Nectriaceae</taxon>
        <taxon>Fusarium</taxon>
        <taxon>Fusarium solani species complex</taxon>
    </lineage>
</organism>
<reference evidence="8 9" key="1">
    <citation type="submission" date="2017-06" db="EMBL/GenBank/DDBJ databases">
        <title>Cmopartive genomic analysis of Ambrosia Fusariam Clade fungi.</title>
        <authorList>
            <person name="Stajich J.E."/>
            <person name="Carrillo J."/>
            <person name="Kijimoto T."/>
            <person name="Eskalen A."/>
            <person name="O'Donnell K."/>
            <person name="Kasson M."/>
        </authorList>
    </citation>
    <scope>NUCLEOTIDE SEQUENCE [LARGE SCALE GENOMIC DNA]</scope>
    <source>
        <strain evidence="8 9">NRRL 20438</strain>
    </source>
</reference>
<feature type="domain" description="Xylanolytic transcriptional activator regulatory" evidence="7">
    <location>
        <begin position="132"/>
        <end position="211"/>
    </location>
</feature>
<keyword evidence="5" id="KW-0539">Nucleus</keyword>
<dbReference type="GO" id="GO:0006351">
    <property type="term" value="P:DNA-templated transcription"/>
    <property type="evidence" value="ECO:0007669"/>
    <property type="project" value="InterPro"/>
</dbReference>
<keyword evidence="3" id="KW-0805">Transcription regulation</keyword>